<reference evidence="5 6" key="1">
    <citation type="submission" date="2024-10" db="EMBL/GenBank/DDBJ databases">
        <title>Updated reference genomes for cyclostephanoid diatoms.</title>
        <authorList>
            <person name="Roberts W.R."/>
            <person name="Alverson A.J."/>
        </authorList>
    </citation>
    <scope>NUCLEOTIDE SEQUENCE [LARGE SCALE GENOMIC DNA]</scope>
    <source>
        <strain evidence="5 6">AJA232-27</strain>
    </source>
</reference>
<dbReference type="InterPro" id="IPR027038">
    <property type="entry name" value="RanGap"/>
</dbReference>
<dbReference type="AlphaFoldDB" id="A0ABD3N822"/>
<dbReference type="InterPro" id="IPR001611">
    <property type="entry name" value="Leu-rich_rpt"/>
</dbReference>
<dbReference type="PANTHER" id="PTHR24113">
    <property type="entry name" value="RAN GTPASE-ACTIVATING PROTEIN 1"/>
    <property type="match status" value="1"/>
</dbReference>
<feature type="region of interest" description="Disordered" evidence="4">
    <location>
        <begin position="1"/>
        <end position="21"/>
    </location>
</feature>
<feature type="compositionally biased region" description="Low complexity" evidence="4">
    <location>
        <begin position="1"/>
        <end position="20"/>
    </location>
</feature>
<dbReference type="Pfam" id="PF13516">
    <property type="entry name" value="LRR_6"/>
    <property type="match status" value="2"/>
</dbReference>
<keyword evidence="3" id="KW-0677">Repeat</keyword>
<evidence type="ECO:0000313" key="5">
    <source>
        <dbReference type="EMBL" id="KAL3771176.1"/>
    </source>
</evidence>
<evidence type="ECO:0000256" key="3">
    <source>
        <dbReference type="ARBA" id="ARBA00022737"/>
    </source>
</evidence>
<evidence type="ECO:0000256" key="1">
    <source>
        <dbReference type="ARBA" id="ARBA00022468"/>
    </source>
</evidence>
<accession>A0ABD3N822</accession>
<organism evidence="5 6">
    <name type="scientific">Discostella pseudostelligera</name>
    <dbReference type="NCBI Taxonomy" id="259834"/>
    <lineage>
        <taxon>Eukaryota</taxon>
        <taxon>Sar</taxon>
        <taxon>Stramenopiles</taxon>
        <taxon>Ochrophyta</taxon>
        <taxon>Bacillariophyta</taxon>
        <taxon>Coscinodiscophyceae</taxon>
        <taxon>Thalassiosirophycidae</taxon>
        <taxon>Stephanodiscales</taxon>
        <taxon>Stephanodiscaceae</taxon>
        <taxon>Discostella</taxon>
    </lineage>
</organism>
<evidence type="ECO:0000256" key="2">
    <source>
        <dbReference type="ARBA" id="ARBA00022614"/>
    </source>
</evidence>
<dbReference type="Gene3D" id="3.80.10.10">
    <property type="entry name" value="Ribonuclease Inhibitor"/>
    <property type="match status" value="2"/>
</dbReference>
<proteinExistence type="predicted"/>
<keyword evidence="2" id="KW-0433">Leucine-rich repeat</keyword>
<name>A0ABD3N822_9STRA</name>
<dbReference type="GO" id="GO:0005096">
    <property type="term" value="F:GTPase activator activity"/>
    <property type="evidence" value="ECO:0007669"/>
    <property type="project" value="UniProtKB-KW"/>
</dbReference>
<dbReference type="Proteomes" id="UP001530293">
    <property type="component" value="Unassembled WGS sequence"/>
</dbReference>
<keyword evidence="1" id="KW-0343">GTPase activation</keyword>
<gene>
    <name evidence="5" type="ORF">ACHAWU_004799</name>
</gene>
<sequence length="647" mass="71082">MMSSDSDGDSMIIDDASSSSADDDSIAVIGYQAPDVDCHLADDNTLFRLSANDPAIAGLFLETTYDKPERVGVAIGKNTHLQQVEICNLDACNQGLSRTPKITALLESLCKSLANNRSIEHLKIKHFDHSHVDIFPILAPFFEHNLNLRCIDVSQSQNFSERIPSLISTLLQSERIQLERINMWFNSIGDAQAANLFNTLNIMPGLPKLLDLHFGLNRGVQVTRDIEVLVQGLVMNNTIKRLDLGRQIGNEGATSLGEFMAVNNSLKLKSIGISSSELVSSEGWQGFSRCLTAPNCMLEELDISMCNIDDQGALAIVSALIHLTNFEALNMSSNRLVTAAGWMSCFRLLLDSEFSLKELILSYNSIDDEGAELLVNSLAHTPLKTWDMAGSEAVTAAGWIACFQILLDSESSWENFNLGRNSIDDEGVAMLVSLLASTSTVRSLKLSCNVSITTHGWRSFADVLRPTSSSKLRELRIGTFAQEAINDDVIVFIAAAIKSNNSLEVFAVLDDSEISIVGWFALARSLCDNSSISDICHNSNHSLHTIYDDTGYYDDFPCGRLISSLLEMNSNSNKSEVVRAKILRFFDVDAIGSVFANTTESILPSVFGWIGKDCLGFSLMYSFVKRNPSLFKVETSDGHVLEFEMGQ</sequence>
<evidence type="ECO:0000256" key="4">
    <source>
        <dbReference type="SAM" id="MobiDB-lite"/>
    </source>
</evidence>
<keyword evidence="6" id="KW-1185">Reference proteome</keyword>
<dbReference type="PANTHER" id="PTHR24113:SF12">
    <property type="entry name" value="RAN GTPASE-ACTIVATING PROTEIN 1"/>
    <property type="match status" value="1"/>
</dbReference>
<dbReference type="SUPFAM" id="SSF52047">
    <property type="entry name" value="RNI-like"/>
    <property type="match status" value="2"/>
</dbReference>
<dbReference type="SMART" id="SM00368">
    <property type="entry name" value="LRR_RI"/>
    <property type="match status" value="5"/>
</dbReference>
<protein>
    <submittedName>
        <fullName evidence="5">Uncharacterized protein</fullName>
    </submittedName>
</protein>
<comment type="caution">
    <text evidence="5">The sequence shown here is derived from an EMBL/GenBank/DDBJ whole genome shotgun (WGS) entry which is preliminary data.</text>
</comment>
<dbReference type="EMBL" id="JALLBG020000030">
    <property type="protein sequence ID" value="KAL3771176.1"/>
    <property type="molecule type" value="Genomic_DNA"/>
</dbReference>
<dbReference type="InterPro" id="IPR032675">
    <property type="entry name" value="LRR_dom_sf"/>
</dbReference>
<evidence type="ECO:0000313" key="6">
    <source>
        <dbReference type="Proteomes" id="UP001530293"/>
    </source>
</evidence>